<dbReference type="SUPFAM" id="SSF56935">
    <property type="entry name" value="Porins"/>
    <property type="match status" value="1"/>
</dbReference>
<keyword evidence="2 8" id="KW-0813">Transport</keyword>
<dbReference type="PANTHER" id="PTHR30069">
    <property type="entry name" value="TONB-DEPENDENT OUTER MEMBRANE RECEPTOR"/>
    <property type="match status" value="1"/>
</dbReference>
<dbReference type="InterPro" id="IPR008969">
    <property type="entry name" value="CarboxyPept-like_regulatory"/>
</dbReference>
<dbReference type="Gene3D" id="2.170.130.10">
    <property type="entry name" value="TonB-dependent receptor, plug domain"/>
    <property type="match status" value="1"/>
</dbReference>
<proteinExistence type="inferred from homology"/>
<evidence type="ECO:0000256" key="6">
    <source>
        <dbReference type="ARBA" id="ARBA00023136"/>
    </source>
</evidence>
<dbReference type="PROSITE" id="PS52016">
    <property type="entry name" value="TONB_DEPENDENT_REC_3"/>
    <property type="match status" value="1"/>
</dbReference>
<evidence type="ECO:0000256" key="2">
    <source>
        <dbReference type="ARBA" id="ARBA00022448"/>
    </source>
</evidence>
<dbReference type="Proteomes" id="UP000435036">
    <property type="component" value="Unassembled WGS sequence"/>
</dbReference>
<evidence type="ECO:0000259" key="10">
    <source>
        <dbReference type="Pfam" id="PF07715"/>
    </source>
</evidence>
<evidence type="ECO:0000313" key="12">
    <source>
        <dbReference type="Proteomes" id="UP000435036"/>
    </source>
</evidence>
<protein>
    <submittedName>
        <fullName evidence="11">TonB-dependent receptor</fullName>
    </submittedName>
</protein>
<feature type="chain" id="PRO_5026713409" evidence="9">
    <location>
        <begin position="26"/>
        <end position="940"/>
    </location>
</feature>
<dbReference type="AlphaFoldDB" id="A0A6N8KXF3"/>
<dbReference type="Gene3D" id="2.40.170.20">
    <property type="entry name" value="TonB-dependent receptor, beta-barrel domain"/>
    <property type="match status" value="1"/>
</dbReference>
<organism evidence="11 12">
    <name type="scientific">Sphingobacterium humi</name>
    <dbReference type="NCBI Taxonomy" id="1796905"/>
    <lineage>
        <taxon>Bacteria</taxon>
        <taxon>Pseudomonadati</taxon>
        <taxon>Bacteroidota</taxon>
        <taxon>Sphingobacteriia</taxon>
        <taxon>Sphingobacteriales</taxon>
        <taxon>Sphingobacteriaceae</taxon>
        <taxon>Sphingobacterium</taxon>
    </lineage>
</organism>
<evidence type="ECO:0000256" key="1">
    <source>
        <dbReference type="ARBA" id="ARBA00004571"/>
    </source>
</evidence>
<dbReference type="InterPro" id="IPR037066">
    <property type="entry name" value="Plug_dom_sf"/>
</dbReference>
<dbReference type="EMBL" id="WSQA01000005">
    <property type="protein sequence ID" value="MVZ62125.1"/>
    <property type="molecule type" value="Genomic_DNA"/>
</dbReference>
<dbReference type="PANTHER" id="PTHR30069:SF29">
    <property type="entry name" value="HEMOGLOBIN AND HEMOGLOBIN-HAPTOGLOBIN-BINDING PROTEIN 1-RELATED"/>
    <property type="match status" value="1"/>
</dbReference>
<reference evidence="11 12" key="1">
    <citation type="submission" date="2019-12" db="EMBL/GenBank/DDBJ databases">
        <authorList>
            <person name="Dong K."/>
        </authorList>
    </citation>
    <scope>NUCLEOTIDE SEQUENCE [LARGE SCALE GENOMIC DNA]</scope>
    <source>
        <strain evidence="11 12">JCM 31225</strain>
    </source>
</reference>
<keyword evidence="11" id="KW-0675">Receptor</keyword>
<dbReference type="SUPFAM" id="SSF49464">
    <property type="entry name" value="Carboxypeptidase regulatory domain-like"/>
    <property type="match status" value="1"/>
</dbReference>
<feature type="domain" description="TonB-dependent receptor plug" evidence="10">
    <location>
        <begin position="129"/>
        <end position="258"/>
    </location>
</feature>
<dbReference type="InterPro" id="IPR036942">
    <property type="entry name" value="Beta-barrel_TonB_sf"/>
</dbReference>
<keyword evidence="12" id="KW-1185">Reference proteome</keyword>
<gene>
    <name evidence="11" type="ORF">GQF63_08840</name>
</gene>
<name>A0A6N8KXF3_9SPHI</name>
<evidence type="ECO:0000313" key="11">
    <source>
        <dbReference type="EMBL" id="MVZ62125.1"/>
    </source>
</evidence>
<dbReference type="InterPro" id="IPR039426">
    <property type="entry name" value="TonB-dep_rcpt-like"/>
</dbReference>
<evidence type="ECO:0000256" key="9">
    <source>
        <dbReference type="SAM" id="SignalP"/>
    </source>
</evidence>
<evidence type="ECO:0000256" key="5">
    <source>
        <dbReference type="ARBA" id="ARBA00022729"/>
    </source>
</evidence>
<comment type="similarity">
    <text evidence="8">Belongs to the TonB-dependent receptor family.</text>
</comment>
<keyword evidence="3 8" id="KW-1134">Transmembrane beta strand</keyword>
<dbReference type="OrthoDB" id="1151166at2"/>
<comment type="subcellular location">
    <subcellularLocation>
        <location evidence="1 8">Cell outer membrane</location>
        <topology evidence="1 8">Multi-pass membrane protein</topology>
    </subcellularLocation>
</comment>
<feature type="signal peptide" evidence="9">
    <location>
        <begin position="1"/>
        <end position="25"/>
    </location>
</feature>
<keyword evidence="7 8" id="KW-0998">Cell outer membrane</keyword>
<dbReference type="RefSeq" id="WP_160368864.1">
    <property type="nucleotide sequence ID" value="NZ_WSQA01000005.1"/>
</dbReference>
<keyword evidence="5 9" id="KW-0732">Signal</keyword>
<dbReference type="GO" id="GO:0015344">
    <property type="term" value="F:siderophore uptake transmembrane transporter activity"/>
    <property type="evidence" value="ECO:0007669"/>
    <property type="project" value="TreeGrafter"/>
</dbReference>
<keyword evidence="4 8" id="KW-0812">Transmembrane</keyword>
<dbReference type="Pfam" id="PF07715">
    <property type="entry name" value="Plug"/>
    <property type="match status" value="1"/>
</dbReference>
<evidence type="ECO:0000256" key="7">
    <source>
        <dbReference type="ARBA" id="ARBA00023237"/>
    </source>
</evidence>
<dbReference type="Pfam" id="PF13715">
    <property type="entry name" value="CarbopepD_reg_2"/>
    <property type="match status" value="1"/>
</dbReference>
<dbReference type="InterPro" id="IPR012910">
    <property type="entry name" value="Plug_dom"/>
</dbReference>
<dbReference type="GO" id="GO:0044718">
    <property type="term" value="P:siderophore transmembrane transport"/>
    <property type="evidence" value="ECO:0007669"/>
    <property type="project" value="TreeGrafter"/>
</dbReference>
<evidence type="ECO:0000256" key="8">
    <source>
        <dbReference type="PROSITE-ProRule" id="PRU01360"/>
    </source>
</evidence>
<evidence type="ECO:0000256" key="4">
    <source>
        <dbReference type="ARBA" id="ARBA00022692"/>
    </source>
</evidence>
<sequence length="940" mass="103802">MKLHALKLGIAAACIGALSSTNVVAQERKAEISGTVYETVQGKNIPLRQATLSIENMGISVATDASGKFIFKDLPLGRLKIHGQFVGKLPVDTIINLQGNQQITLFFKENSFRLDEVGVTAEASNKNMATSSVIGRAAIEHLQANSLADVMSLMPGARASNPDLTNAKQINIREMVGQMADPSNAFGTSVVVNGAPTSNNANLQVINPVTAGGNAALGGGAPPAGGFDVRNIPIQNIESIEVVRGIPSVQYGDVASGVVIVNQKAGKQPLLVEARTNPNLYSIMANQGIQLAGNSGALNLGADYSYNVTKPEQADRYYQRATFNTLYSNQFFGNRLASNTSFSFTYGKDSQKPNPDDARNFTESNGKQVGFTLNTNGNLGFSDQWLKSLNYSVNASYANKDSYLKTQYTNATAPYSMTYNDGAVLSNRPGQSYYDANGQEITHIPAGEQNLYAVYLPATYIGVYNIDGKEFSGYAKAIANFFNKVGNTSHKWLLGADFKVDKNFGMGKQFVDSLPPVKSGSFPNASFRRRTFKEIPALQQVGLFAQENFTAQLGNHEINLEAGLRYDLFSENKSALSPRINANIEVIPNVLRIRGGYGLLAKAPSLLYLHPENAYFEYINVNELASNIPQDQQVFMTTTRVFSTQNPDLMISKNEKAEVGFDLEIAKSQLRVTAFQEQVKDGYSYSLINSSFQPVNYIEYKRVNAASPVFVGTDNAVLAKFNKPNNTARLEKKGIEFELNLKRIDAIRTQFSINGMHLWRKSYSSAYTYYDAESGLGANRTHVGLYDSDMIVSIEKATSTAIRATHNIPSIGLVVTLTAETIWNESDWKLYGNDSIPVKYISKFDGQVYDFDSNRKDEDEFKSIMRRVARPDEVVESLPAFFNFNINITKEIRDFMRVSFFANNMFRSYPMHQSDRVKTDYISRNASYPFFFGLNLALKF</sequence>
<evidence type="ECO:0000256" key="3">
    <source>
        <dbReference type="ARBA" id="ARBA00022452"/>
    </source>
</evidence>
<comment type="caution">
    <text evidence="11">The sequence shown here is derived from an EMBL/GenBank/DDBJ whole genome shotgun (WGS) entry which is preliminary data.</text>
</comment>
<keyword evidence="6 8" id="KW-0472">Membrane</keyword>
<accession>A0A6N8KXF3</accession>
<dbReference type="GO" id="GO:0009279">
    <property type="term" value="C:cell outer membrane"/>
    <property type="evidence" value="ECO:0007669"/>
    <property type="project" value="UniProtKB-SubCell"/>
</dbReference>